<keyword evidence="7" id="KW-0168">Coated pit</keyword>
<dbReference type="GO" id="GO:0005794">
    <property type="term" value="C:Golgi apparatus"/>
    <property type="evidence" value="ECO:0007669"/>
    <property type="project" value="UniProtKB-SubCell"/>
</dbReference>
<dbReference type="AlphaFoldDB" id="W1PLY3"/>
<dbReference type="GO" id="GO:0006900">
    <property type="term" value="P:vesicle budding from membrane"/>
    <property type="evidence" value="ECO:0000318"/>
    <property type="project" value="GO_Central"/>
</dbReference>
<dbReference type="OMA" id="EYQKHPL"/>
<comment type="subcellular location">
    <subcellularLocation>
        <location evidence="1">Cytoplasmic vesicle</location>
        <location evidence="1">Clathrin-coated vesicle</location>
    </subcellularLocation>
    <subcellularLocation>
        <location evidence="2">Golgi apparatus</location>
    </subcellularLocation>
    <subcellularLocation>
        <location evidence="3">Membrane</location>
        <location evidence="3">Clathrin-coated pit</location>
    </subcellularLocation>
</comment>
<dbReference type="OrthoDB" id="682511at2759"/>
<evidence type="ECO:0000256" key="8">
    <source>
        <dbReference type="ARBA" id="ARBA00023329"/>
    </source>
</evidence>
<dbReference type="SUPFAM" id="SSF48464">
    <property type="entry name" value="ENTH/VHS domain"/>
    <property type="match status" value="1"/>
</dbReference>
<keyword evidence="12" id="KW-1185">Reference proteome</keyword>
<dbReference type="SUPFAM" id="SSF89009">
    <property type="entry name" value="GAT-like domain"/>
    <property type="match status" value="1"/>
</dbReference>
<dbReference type="GO" id="GO:0000149">
    <property type="term" value="F:SNARE binding"/>
    <property type="evidence" value="ECO:0000318"/>
    <property type="project" value="GO_Central"/>
</dbReference>
<dbReference type="InterPro" id="IPR045192">
    <property type="entry name" value="AP180-like"/>
</dbReference>
<dbReference type="PROSITE" id="PS50942">
    <property type="entry name" value="ENTH"/>
    <property type="match status" value="1"/>
</dbReference>
<sequence length="477" mass="53538">MKILKRAADAMKDKRSIYMARVIRRRGLTHPDLEAAIIKATSHDSSCIDYKNSHRVFAWARTSPSFLSPLLISLSKRLQKTRSWVVALKGLLLIHGVFCSKSPYLSRIGRLPFDLSSFHDTCIKSSLSWGLSAFVRAYFFFLDEKSCFLNEFSLERGSGFSGLGGESGFSGLERESGFSGLERERGISGGERENGVEGETEMETVLSKLQRSQALLDLLLQIRPYGNGMNQKLVLEAMDCVVIEIFDVYSNICNGVARVLIGIFEANKREAFFALKILKKASDQSTHLTSYFNISREMGVLNATEFPSVEKIPEQDIRDLEQIVYGFPIENSNVGFRDSNVEKGRVERERGRGEREKEKQLVVHNGYENHNVGLSTGPNLEHGKQERERQEKQSKTIVTQKWVVFNDEFAHAPEMIQLENGVTYGNYVLNAGNKGIKGDPFAASLNISPPLYSSNGGISNSMAWHGSGWNQRSFIIH</sequence>
<accession>W1PLY3</accession>
<evidence type="ECO:0000256" key="3">
    <source>
        <dbReference type="ARBA" id="ARBA00004600"/>
    </source>
</evidence>
<dbReference type="CDD" id="cd16987">
    <property type="entry name" value="ANTH_N_AP180_plant"/>
    <property type="match status" value="1"/>
</dbReference>
<keyword evidence="5" id="KW-0333">Golgi apparatus</keyword>
<dbReference type="GO" id="GO:0032050">
    <property type="term" value="F:clathrin heavy chain binding"/>
    <property type="evidence" value="ECO:0000318"/>
    <property type="project" value="GO_Central"/>
</dbReference>
<feature type="region of interest" description="Disordered" evidence="9">
    <location>
        <begin position="372"/>
        <end position="393"/>
    </location>
</feature>
<evidence type="ECO:0000256" key="4">
    <source>
        <dbReference type="ARBA" id="ARBA00022583"/>
    </source>
</evidence>
<feature type="domain" description="ENTH" evidence="10">
    <location>
        <begin position="25"/>
        <end position="156"/>
    </location>
</feature>
<dbReference type="InterPro" id="IPR011417">
    <property type="entry name" value="ANTH_dom"/>
</dbReference>
<dbReference type="PANTHER" id="PTHR22951:SF19">
    <property type="entry name" value="OS08G0467300 PROTEIN"/>
    <property type="match status" value="1"/>
</dbReference>
<dbReference type="GO" id="GO:0005546">
    <property type="term" value="F:phosphatidylinositol-4,5-bisphosphate binding"/>
    <property type="evidence" value="ECO:0000318"/>
    <property type="project" value="GO_Central"/>
</dbReference>
<dbReference type="Gene3D" id="1.25.40.90">
    <property type="match status" value="1"/>
</dbReference>
<dbReference type="PANTHER" id="PTHR22951">
    <property type="entry name" value="CLATHRIN ASSEMBLY PROTEIN"/>
    <property type="match status" value="1"/>
</dbReference>
<evidence type="ECO:0000256" key="5">
    <source>
        <dbReference type="ARBA" id="ARBA00023034"/>
    </source>
</evidence>
<dbReference type="HOGENOM" id="CLU_057422_1_0_1"/>
<dbReference type="Gene3D" id="1.20.58.150">
    <property type="entry name" value="ANTH domain"/>
    <property type="match status" value="1"/>
</dbReference>
<keyword evidence="8" id="KW-0968">Cytoplasmic vesicle</keyword>
<feature type="compositionally biased region" description="Basic and acidic residues" evidence="9">
    <location>
        <begin position="381"/>
        <end position="393"/>
    </location>
</feature>
<evidence type="ECO:0000256" key="2">
    <source>
        <dbReference type="ARBA" id="ARBA00004555"/>
    </source>
</evidence>
<evidence type="ECO:0000256" key="1">
    <source>
        <dbReference type="ARBA" id="ARBA00004132"/>
    </source>
</evidence>
<dbReference type="Proteomes" id="UP000017836">
    <property type="component" value="Unassembled WGS sequence"/>
</dbReference>
<evidence type="ECO:0000256" key="7">
    <source>
        <dbReference type="ARBA" id="ARBA00023176"/>
    </source>
</evidence>
<dbReference type="GO" id="GO:0005545">
    <property type="term" value="F:1-phosphatidylinositol binding"/>
    <property type="evidence" value="ECO:0000318"/>
    <property type="project" value="GO_Central"/>
</dbReference>
<gene>
    <name evidence="11" type="ORF">AMTR_s00024p00086960</name>
</gene>
<dbReference type="GO" id="GO:0048268">
    <property type="term" value="P:clathrin coat assembly"/>
    <property type="evidence" value="ECO:0007669"/>
    <property type="project" value="InterPro"/>
</dbReference>
<keyword evidence="4" id="KW-0254">Endocytosis</keyword>
<dbReference type="InterPro" id="IPR048050">
    <property type="entry name" value="ANTH_N_plant"/>
</dbReference>
<evidence type="ECO:0000313" key="11">
    <source>
        <dbReference type="EMBL" id="ERN11042.1"/>
    </source>
</evidence>
<protein>
    <recommendedName>
        <fullName evidence="10">ENTH domain-containing protein</fullName>
    </recommendedName>
</protein>
<dbReference type="InterPro" id="IPR013809">
    <property type="entry name" value="ENTH"/>
</dbReference>
<evidence type="ECO:0000256" key="9">
    <source>
        <dbReference type="SAM" id="MobiDB-lite"/>
    </source>
</evidence>
<evidence type="ECO:0000259" key="10">
    <source>
        <dbReference type="PROSITE" id="PS50942"/>
    </source>
</evidence>
<dbReference type="Gramene" id="ERN11042">
    <property type="protein sequence ID" value="ERN11042"/>
    <property type="gene ID" value="AMTR_s00024p00086960"/>
</dbReference>
<dbReference type="GO" id="GO:0005905">
    <property type="term" value="C:clathrin-coated pit"/>
    <property type="evidence" value="ECO:0000318"/>
    <property type="project" value="GO_Central"/>
</dbReference>
<dbReference type="EMBL" id="KI392710">
    <property type="protein sequence ID" value="ERN11042.1"/>
    <property type="molecule type" value="Genomic_DNA"/>
</dbReference>
<evidence type="ECO:0000313" key="12">
    <source>
        <dbReference type="Proteomes" id="UP000017836"/>
    </source>
</evidence>
<dbReference type="STRING" id="13333.W1PLY3"/>
<reference evidence="12" key="1">
    <citation type="journal article" date="2013" name="Science">
        <title>The Amborella genome and the evolution of flowering plants.</title>
        <authorList>
            <consortium name="Amborella Genome Project"/>
        </authorList>
    </citation>
    <scope>NUCLEOTIDE SEQUENCE [LARGE SCALE GENOMIC DNA]</scope>
</reference>
<dbReference type="InterPro" id="IPR014712">
    <property type="entry name" value="ANTH_dom_sf"/>
</dbReference>
<dbReference type="eggNOG" id="KOG0251">
    <property type="taxonomic scope" value="Eukaryota"/>
</dbReference>
<proteinExistence type="predicted"/>
<dbReference type="SMART" id="SM00273">
    <property type="entry name" value="ENTH"/>
    <property type="match status" value="1"/>
</dbReference>
<dbReference type="InterPro" id="IPR008942">
    <property type="entry name" value="ENTH_VHS"/>
</dbReference>
<name>W1PLY3_AMBTC</name>
<dbReference type="GO" id="GO:0072583">
    <property type="term" value="P:clathrin-dependent endocytosis"/>
    <property type="evidence" value="ECO:0000318"/>
    <property type="project" value="GO_Central"/>
</dbReference>
<dbReference type="FunFam" id="1.25.40.90:FF:000027">
    <property type="entry name" value="Putative clathrin assembly protein"/>
    <property type="match status" value="1"/>
</dbReference>
<dbReference type="KEGG" id="atr:18439227"/>
<keyword evidence="6" id="KW-0472">Membrane</keyword>
<organism evidence="11 12">
    <name type="scientific">Amborella trichopoda</name>
    <dbReference type="NCBI Taxonomy" id="13333"/>
    <lineage>
        <taxon>Eukaryota</taxon>
        <taxon>Viridiplantae</taxon>
        <taxon>Streptophyta</taxon>
        <taxon>Embryophyta</taxon>
        <taxon>Tracheophyta</taxon>
        <taxon>Spermatophyta</taxon>
        <taxon>Magnoliopsida</taxon>
        <taxon>Amborellales</taxon>
        <taxon>Amborellaceae</taxon>
        <taxon>Amborella</taxon>
    </lineage>
</organism>
<dbReference type="GO" id="GO:0030136">
    <property type="term" value="C:clathrin-coated vesicle"/>
    <property type="evidence" value="ECO:0000318"/>
    <property type="project" value="GO_Central"/>
</dbReference>
<evidence type="ECO:0000256" key="6">
    <source>
        <dbReference type="ARBA" id="ARBA00023136"/>
    </source>
</evidence>
<dbReference type="Pfam" id="PF07651">
    <property type="entry name" value="ANTH"/>
    <property type="match status" value="1"/>
</dbReference>